<dbReference type="KEGG" id="trg:TRUGW13939_01082"/>
<dbReference type="PANTHER" id="PTHR20982">
    <property type="entry name" value="RIBOSOME RECYCLING FACTOR"/>
    <property type="match status" value="1"/>
</dbReference>
<keyword evidence="2" id="KW-0648">Protein biosynthesis</keyword>
<dbReference type="Pfam" id="PF01765">
    <property type="entry name" value="RRF"/>
    <property type="match status" value="1"/>
</dbReference>
<evidence type="ECO:0000256" key="3">
    <source>
        <dbReference type="ARBA" id="ARBA00024909"/>
    </source>
</evidence>
<dbReference type="Gene3D" id="1.10.132.20">
    <property type="entry name" value="Ribosome-recycling factor"/>
    <property type="match status" value="1"/>
</dbReference>
<dbReference type="SUPFAM" id="SSF55194">
    <property type="entry name" value="Ribosome recycling factor, RRF"/>
    <property type="match status" value="1"/>
</dbReference>
<evidence type="ECO:0000313" key="7">
    <source>
        <dbReference type="Proteomes" id="UP000509510"/>
    </source>
</evidence>
<dbReference type="GO" id="GO:0005739">
    <property type="term" value="C:mitochondrion"/>
    <property type="evidence" value="ECO:0007669"/>
    <property type="project" value="TreeGrafter"/>
</dbReference>
<comment type="function">
    <text evidence="3">Necessary for protein synthesis in mitochondria. Functions as a ribosome recycling factor in mitochondria.</text>
</comment>
<dbReference type="GeneID" id="55988595"/>
<sequence length="305" mass="32962">MSAHAMHHGSLTRIIRKSALSINTISPTSRFIRASSIAPSSLPAFFHTRATNPPRIIITTIPKPATQCQQQFSSSASLSKKKDKNKQKNDEAAAEPDAKNSGGAGSDSSSAVAPDPFDLTQLHDGISDALARLKDDLQKLRSGGRLNPEVIENLRVSVDKNSNETVKLGELAQVVPKGGRSVAIIVGDEELVKSVNSAIIASNLSLTPQPDAHNALQLNVPIPPPTKESRDQAVKTGKTAMEKAANSVKNSRASIHKRLQDMQKKKEARPDDVRKAHDQMEKVVEKAQKDIKDVFETARKGLEQA</sequence>
<dbReference type="Proteomes" id="UP000509510">
    <property type="component" value="Chromosome I"/>
</dbReference>
<organism evidence="6 7">
    <name type="scientific">Talaromyces rugulosus</name>
    <name type="common">Penicillium rugulosum</name>
    <dbReference type="NCBI Taxonomy" id="121627"/>
    <lineage>
        <taxon>Eukaryota</taxon>
        <taxon>Fungi</taxon>
        <taxon>Dikarya</taxon>
        <taxon>Ascomycota</taxon>
        <taxon>Pezizomycotina</taxon>
        <taxon>Eurotiomycetes</taxon>
        <taxon>Eurotiomycetidae</taxon>
        <taxon>Eurotiales</taxon>
        <taxon>Trichocomaceae</taxon>
        <taxon>Talaromyces</taxon>
        <taxon>Talaromyces sect. Islandici</taxon>
    </lineage>
</organism>
<protein>
    <recommendedName>
        <fullName evidence="5">Ribosome recycling factor domain-containing protein</fullName>
    </recommendedName>
</protein>
<dbReference type="PANTHER" id="PTHR20982:SF3">
    <property type="entry name" value="MITOCHONDRIAL RIBOSOME RECYCLING FACTOR PSEUDO 1"/>
    <property type="match status" value="1"/>
</dbReference>
<accession>A0A7H8QJ73</accession>
<reference evidence="7" key="1">
    <citation type="submission" date="2020-06" db="EMBL/GenBank/DDBJ databases">
        <title>A chromosome-scale genome assembly of Talaromyces rugulosus W13939.</title>
        <authorList>
            <person name="Wang B."/>
            <person name="Guo L."/>
            <person name="Ye K."/>
            <person name="Wang L."/>
        </authorList>
    </citation>
    <scope>NUCLEOTIDE SEQUENCE [LARGE SCALE GENOMIC DNA]</scope>
    <source>
        <strain evidence="7">W13939</strain>
    </source>
</reference>
<evidence type="ECO:0000256" key="4">
    <source>
        <dbReference type="SAM" id="MobiDB-lite"/>
    </source>
</evidence>
<dbReference type="InterPro" id="IPR002661">
    <property type="entry name" value="Ribosome_recyc_fac"/>
</dbReference>
<evidence type="ECO:0000256" key="1">
    <source>
        <dbReference type="ARBA" id="ARBA00005912"/>
    </source>
</evidence>
<dbReference type="GO" id="GO:0006412">
    <property type="term" value="P:translation"/>
    <property type="evidence" value="ECO:0007669"/>
    <property type="project" value="UniProtKB-KW"/>
</dbReference>
<gene>
    <name evidence="6" type="ORF">TRUGW13939_01082</name>
</gene>
<proteinExistence type="inferred from homology"/>
<dbReference type="InterPro" id="IPR023584">
    <property type="entry name" value="Ribosome_recyc_fac_dom"/>
</dbReference>
<dbReference type="OrthoDB" id="407355at2759"/>
<feature type="compositionally biased region" description="Low complexity" evidence="4">
    <location>
        <begin position="68"/>
        <end position="78"/>
    </location>
</feature>
<dbReference type="GO" id="GO:0043023">
    <property type="term" value="F:ribosomal large subunit binding"/>
    <property type="evidence" value="ECO:0007669"/>
    <property type="project" value="TreeGrafter"/>
</dbReference>
<evidence type="ECO:0000256" key="2">
    <source>
        <dbReference type="ARBA" id="ARBA00022917"/>
    </source>
</evidence>
<feature type="domain" description="Ribosome recycling factor" evidence="5">
    <location>
        <begin position="133"/>
        <end position="301"/>
    </location>
</feature>
<evidence type="ECO:0000313" key="6">
    <source>
        <dbReference type="EMBL" id="QKX54000.1"/>
    </source>
</evidence>
<name>A0A7H8QJ73_TALRU</name>
<dbReference type="RefSeq" id="XP_035340179.1">
    <property type="nucleotide sequence ID" value="XM_035484286.1"/>
</dbReference>
<keyword evidence="7" id="KW-1185">Reference proteome</keyword>
<dbReference type="InterPro" id="IPR036191">
    <property type="entry name" value="RRF_sf"/>
</dbReference>
<dbReference type="EMBL" id="CP055898">
    <property type="protein sequence ID" value="QKX54000.1"/>
    <property type="molecule type" value="Genomic_DNA"/>
</dbReference>
<dbReference type="Gene3D" id="3.30.1360.40">
    <property type="match status" value="1"/>
</dbReference>
<dbReference type="AlphaFoldDB" id="A0A7H8QJ73"/>
<comment type="similarity">
    <text evidence="1">Belongs to the RRF family.</text>
</comment>
<feature type="region of interest" description="Disordered" evidence="4">
    <location>
        <begin position="68"/>
        <end position="118"/>
    </location>
</feature>
<evidence type="ECO:0000259" key="5">
    <source>
        <dbReference type="Pfam" id="PF01765"/>
    </source>
</evidence>